<evidence type="ECO:0000313" key="3">
    <source>
        <dbReference type="EMBL" id="RCN28342.1"/>
    </source>
</evidence>
<keyword evidence="2" id="KW-0472">Membrane</keyword>
<evidence type="ECO:0000256" key="1">
    <source>
        <dbReference type="SAM" id="MobiDB-lite"/>
    </source>
</evidence>
<comment type="caution">
    <text evidence="3">The sequence shown here is derived from an EMBL/GenBank/DDBJ whole genome shotgun (WGS) entry which is preliminary data.</text>
</comment>
<feature type="transmembrane region" description="Helical" evidence="2">
    <location>
        <begin position="74"/>
        <end position="100"/>
    </location>
</feature>
<name>A0A368F8D4_ANCCA</name>
<keyword evidence="2" id="KW-1133">Transmembrane helix</keyword>
<evidence type="ECO:0000313" key="4">
    <source>
        <dbReference type="Proteomes" id="UP000252519"/>
    </source>
</evidence>
<feature type="region of interest" description="Disordered" evidence="1">
    <location>
        <begin position="109"/>
        <end position="156"/>
    </location>
</feature>
<feature type="compositionally biased region" description="Basic and acidic residues" evidence="1">
    <location>
        <begin position="109"/>
        <end position="127"/>
    </location>
</feature>
<dbReference type="EMBL" id="JOJR01002714">
    <property type="protein sequence ID" value="RCN28342.1"/>
    <property type="molecule type" value="Genomic_DNA"/>
</dbReference>
<evidence type="ECO:0000256" key="2">
    <source>
        <dbReference type="SAM" id="Phobius"/>
    </source>
</evidence>
<dbReference type="AlphaFoldDB" id="A0A368F8D4"/>
<keyword evidence="2" id="KW-0812">Transmembrane</keyword>
<reference evidence="3 4" key="1">
    <citation type="submission" date="2014-10" db="EMBL/GenBank/DDBJ databases">
        <title>Draft genome of the hookworm Ancylostoma caninum.</title>
        <authorList>
            <person name="Mitreva M."/>
        </authorList>
    </citation>
    <scope>NUCLEOTIDE SEQUENCE [LARGE SCALE GENOMIC DNA]</scope>
    <source>
        <strain evidence="3 4">Baltimore</strain>
    </source>
</reference>
<protein>
    <submittedName>
        <fullName evidence="3">Uncharacterized protein</fullName>
    </submittedName>
</protein>
<feature type="region of interest" description="Disordered" evidence="1">
    <location>
        <begin position="48"/>
        <end position="67"/>
    </location>
</feature>
<sequence>MKKIVNCFLSQNDGKPPLDPNEMDVEDDHKFTHHSNLQQVSEKERESVKKVGAATKKRNNFKGQGDERSSHFHWFPIIGALAVVVIIVDLALIVIILLLVMRSRRIGKETDDKEKSLRSSTRSRESEESVYPFPEYNSMEGPSWRAQMNRITDEEA</sequence>
<accession>A0A368F8D4</accession>
<feature type="non-terminal residue" evidence="3">
    <location>
        <position position="156"/>
    </location>
</feature>
<organism evidence="3 4">
    <name type="scientific">Ancylostoma caninum</name>
    <name type="common">Dog hookworm</name>
    <dbReference type="NCBI Taxonomy" id="29170"/>
    <lineage>
        <taxon>Eukaryota</taxon>
        <taxon>Metazoa</taxon>
        <taxon>Ecdysozoa</taxon>
        <taxon>Nematoda</taxon>
        <taxon>Chromadorea</taxon>
        <taxon>Rhabditida</taxon>
        <taxon>Rhabditina</taxon>
        <taxon>Rhabditomorpha</taxon>
        <taxon>Strongyloidea</taxon>
        <taxon>Ancylostomatidae</taxon>
        <taxon>Ancylostomatinae</taxon>
        <taxon>Ancylostoma</taxon>
    </lineage>
</organism>
<keyword evidence="4" id="KW-1185">Reference proteome</keyword>
<proteinExistence type="predicted"/>
<dbReference type="Proteomes" id="UP000252519">
    <property type="component" value="Unassembled WGS sequence"/>
</dbReference>
<gene>
    <name evidence="3" type="ORF">ANCCAN_25912</name>
</gene>